<feature type="signal peptide" evidence="1">
    <location>
        <begin position="1"/>
        <end position="19"/>
    </location>
</feature>
<comment type="caution">
    <text evidence="2">The sequence shown here is derived from an EMBL/GenBank/DDBJ whole genome shotgun (WGS) entry which is preliminary data.</text>
</comment>
<protein>
    <submittedName>
        <fullName evidence="2">Uncharacterized protein</fullName>
    </submittedName>
</protein>
<organism evidence="2 3">
    <name type="scientific">Flagellimonas meridianipacifica</name>
    <dbReference type="NCBI Taxonomy" id="1080225"/>
    <lineage>
        <taxon>Bacteria</taxon>
        <taxon>Pseudomonadati</taxon>
        <taxon>Bacteroidota</taxon>
        <taxon>Flavobacteriia</taxon>
        <taxon>Flavobacteriales</taxon>
        <taxon>Flavobacteriaceae</taxon>
        <taxon>Flagellimonas</taxon>
    </lineage>
</organism>
<evidence type="ECO:0000313" key="3">
    <source>
        <dbReference type="Proteomes" id="UP000237640"/>
    </source>
</evidence>
<keyword evidence="1" id="KW-0732">Signal</keyword>
<dbReference type="AlphaFoldDB" id="A0A2T0M6S3"/>
<evidence type="ECO:0000256" key="1">
    <source>
        <dbReference type="SAM" id="SignalP"/>
    </source>
</evidence>
<accession>A0A2T0M6S3</accession>
<dbReference type="OrthoDB" id="9808953at2"/>
<dbReference type="RefSeq" id="WP_106147936.1">
    <property type="nucleotide sequence ID" value="NZ_PVYX01000003.1"/>
</dbReference>
<name>A0A2T0M6S3_9FLAO</name>
<keyword evidence="3" id="KW-1185">Reference proteome</keyword>
<proteinExistence type="predicted"/>
<dbReference type="Proteomes" id="UP000237640">
    <property type="component" value="Unassembled WGS sequence"/>
</dbReference>
<gene>
    <name evidence="2" type="ORF">CLV81_4063</name>
</gene>
<feature type="chain" id="PRO_5015728196" evidence="1">
    <location>
        <begin position="20"/>
        <end position="437"/>
    </location>
</feature>
<evidence type="ECO:0000313" key="2">
    <source>
        <dbReference type="EMBL" id="PRX53156.1"/>
    </source>
</evidence>
<reference evidence="2 3" key="1">
    <citation type="submission" date="2018-03" db="EMBL/GenBank/DDBJ databases">
        <title>Genomic Encyclopedia of Archaeal and Bacterial Type Strains, Phase II (KMG-II): from individual species to whole genera.</title>
        <authorList>
            <person name="Goeker M."/>
        </authorList>
    </citation>
    <scope>NUCLEOTIDE SEQUENCE [LARGE SCALE GENOMIC DNA]</scope>
    <source>
        <strain evidence="2 3">DSM 25027</strain>
    </source>
</reference>
<dbReference type="EMBL" id="PVYX01000003">
    <property type="protein sequence ID" value="PRX53156.1"/>
    <property type="molecule type" value="Genomic_DNA"/>
</dbReference>
<sequence>MKKYIIFLAFILFSTIAFAQTTVTLQDQCNCEVLKGTAVNVPGATTPTGADTGDIYVNTTTGTIFFWDGDSWELTSADNQQLQSFTLDGLTNELTLTLEDGGSIDVDLSSLSDTLTDTNTTVVSFGIDATNTNLVITDSDTNTFSVALVDLAAIIDTNTDDQDLALDGATNTLSLTNDATTVDLSPYLDNTDSQDLTISGNTLSLTGDATPVTLPTADGDETVINDGVNTTVNGTGTALDPYTIDVPNETVTSLSQNTTTGVISYTDEDGGTPETANVVSVSNTNNELIVGTDGGASFEMTDIDIDGDGTDEATVNDAMNDIRKITATAGRIFYPPSIAIDVSAYSGTPILNQTINLYAQYTAQFGSPMVRSDVGGANEAPAALPTYASNELYYYVTFFDNTVFANVEIDANGMMEYDIIGSPADYNSLINVVFVVK</sequence>